<evidence type="ECO:0000313" key="1">
    <source>
        <dbReference type="EMBL" id="MEI5998940.1"/>
    </source>
</evidence>
<proteinExistence type="predicted"/>
<dbReference type="RefSeq" id="WP_336599059.1">
    <property type="nucleotide sequence ID" value="NZ_JACFYJ010000027.1"/>
</dbReference>
<name>A0ABU8IU20_9BURK</name>
<accession>A0ABU8IU20</accession>
<organism evidence="1 2">
    <name type="scientific">Paraburkholderia bengalensis</name>
    <dbReference type="NCBI Taxonomy" id="2747562"/>
    <lineage>
        <taxon>Bacteria</taxon>
        <taxon>Pseudomonadati</taxon>
        <taxon>Pseudomonadota</taxon>
        <taxon>Betaproteobacteria</taxon>
        <taxon>Burkholderiales</taxon>
        <taxon>Burkholderiaceae</taxon>
        <taxon>Paraburkholderia</taxon>
    </lineage>
</organism>
<keyword evidence="2" id="KW-1185">Reference proteome</keyword>
<dbReference type="EMBL" id="JACFYJ010000027">
    <property type="protein sequence ID" value="MEI5998940.1"/>
    <property type="molecule type" value="Genomic_DNA"/>
</dbReference>
<reference evidence="1 2" key="1">
    <citation type="journal article" date="2022" name="Arch. Microbiol.">
        <title>Paraburkholderia bengalensis sp. nov. isolated from roots of Oryza sativa, IR64.</title>
        <authorList>
            <person name="Nag P."/>
            <person name="Mondal N."/>
            <person name="Sarkar J."/>
            <person name="Das S."/>
        </authorList>
    </citation>
    <scope>NUCLEOTIDE SEQUENCE [LARGE SCALE GENOMIC DNA]</scope>
    <source>
        <strain evidence="1 2">IR64_4_BI</strain>
    </source>
</reference>
<comment type="caution">
    <text evidence="1">The sequence shown here is derived from an EMBL/GenBank/DDBJ whole genome shotgun (WGS) entry which is preliminary data.</text>
</comment>
<evidence type="ECO:0000313" key="2">
    <source>
        <dbReference type="Proteomes" id="UP001386437"/>
    </source>
</evidence>
<gene>
    <name evidence="1" type="ORF">H3V53_17530</name>
</gene>
<sequence length="112" mass="12322">MRASKPFDRTREMTCQNARLHRIAATAVQDARNLVGDMQLISTLVSALLRPESKNYRASLLEALAHMTSVCLIHATLDKEYIEIACSGSQATTMQGQQCNVAITIDGTTARR</sequence>
<dbReference type="Proteomes" id="UP001386437">
    <property type="component" value="Unassembled WGS sequence"/>
</dbReference>
<protein>
    <submittedName>
        <fullName evidence="1">Uncharacterized protein</fullName>
    </submittedName>
</protein>